<feature type="transmembrane region" description="Helical" evidence="9">
    <location>
        <begin position="15"/>
        <end position="42"/>
    </location>
</feature>
<feature type="transmembrane region" description="Helical" evidence="9">
    <location>
        <begin position="336"/>
        <end position="356"/>
    </location>
</feature>
<evidence type="ECO:0000256" key="2">
    <source>
        <dbReference type="ARBA" id="ARBA00022448"/>
    </source>
</evidence>
<organism evidence="11 12">
    <name type="scientific">Streptomyces melanosporofaciens</name>
    <dbReference type="NCBI Taxonomy" id="67327"/>
    <lineage>
        <taxon>Bacteria</taxon>
        <taxon>Bacillati</taxon>
        <taxon>Actinomycetota</taxon>
        <taxon>Actinomycetes</taxon>
        <taxon>Kitasatosporales</taxon>
        <taxon>Streptomycetaceae</taxon>
        <taxon>Streptomyces</taxon>
        <taxon>Streptomyces violaceusniger group</taxon>
    </lineage>
</organism>
<dbReference type="Gene3D" id="1.20.1720.10">
    <property type="entry name" value="Multidrug resistance protein D"/>
    <property type="match status" value="1"/>
</dbReference>
<dbReference type="PANTHER" id="PTHR42718">
    <property type="entry name" value="MAJOR FACILITATOR SUPERFAMILY MULTIDRUG TRANSPORTER MFSC"/>
    <property type="match status" value="1"/>
</dbReference>
<feature type="transmembrane region" description="Helical" evidence="9">
    <location>
        <begin position="54"/>
        <end position="74"/>
    </location>
</feature>
<evidence type="ECO:0000256" key="1">
    <source>
        <dbReference type="ARBA" id="ARBA00004651"/>
    </source>
</evidence>
<keyword evidence="7" id="KW-0046">Antibiotic resistance</keyword>
<dbReference type="PANTHER" id="PTHR42718:SF47">
    <property type="entry name" value="METHYL VIOLOGEN RESISTANCE PROTEIN SMVA"/>
    <property type="match status" value="1"/>
</dbReference>
<feature type="transmembrane region" description="Helical" evidence="9">
    <location>
        <begin position="169"/>
        <end position="191"/>
    </location>
</feature>
<sequence length="574" mass="58494">MTSTSTGPRAGRKEWTAFVVLMLPLLLVSMDVSVLYFAVPAISRELHPSSTQQLWIFDIYAFALAGLLITMGALGDRFGRRKLLLFGAAAFGAASVAAAYAQSAEMLIAARAVLGIGGATLMPSTMALIRNLFLDEKQRATAIAIWSSAMAGGIALGSVLSGVMIEHFWWGSVFLINVPAMVLLLALVPLLVPEFKDPKPGAFDLPSVPLSLAAVLPVIYGLKKMAADNGVSPIPLLCIVAGLAIGAVFLRRQRTRRDAMISPELFHHRGFGPSIALNTLATFAMMGSAYFTTQYLQSVLGKGPLEAALWSLAPSVCVGIAGPAAAAAVQRGANRAHVIGAGFVTGALGYGILALAGTDALWTVLIGAAVLASGIVMVMSLVTDMAIGTVPPKRAGSAAALLETGQEFGGAMGMAVLGSVGTAVYRSDVKDSLGGGLSSGALDQVHETLGAAVAVAGKLKGRTGEQMLDAAREAFTHGMRIACGAGAVVLVAAAVLALVTLRRLEAAGPVTGGAATAGDVPSTGTDVPSTGSGVPSTGSGVPSTGTGVPSTGTDETADRGETADRRETVSEARR</sequence>
<feature type="transmembrane region" description="Helical" evidence="9">
    <location>
        <begin position="203"/>
        <end position="222"/>
    </location>
</feature>
<keyword evidence="4 9" id="KW-0812">Transmembrane</keyword>
<evidence type="ECO:0000256" key="8">
    <source>
        <dbReference type="SAM" id="MobiDB-lite"/>
    </source>
</evidence>
<feature type="transmembrane region" description="Helical" evidence="9">
    <location>
        <begin position="83"/>
        <end position="102"/>
    </location>
</feature>
<dbReference type="InterPro" id="IPR036259">
    <property type="entry name" value="MFS_trans_sf"/>
</dbReference>
<evidence type="ECO:0000256" key="5">
    <source>
        <dbReference type="ARBA" id="ARBA00022989"/>
    </source>
</evidence>
<comment type="subcellular location">
    <subcellularLocation>
        <location evidence="1">Cell membrane</location>
        <topology evidence="1">Multi-pass membrane protein</topology>
    </subcellularLocation>
</comment>
<dbReference type="SUPFAM" id="SSF103473">
    <property type="entry name" value="MFS general substrate transporter"/>
    <property type="match status" value="1"/>
</dbReference>
<evidence type="ECO:0000259" key="10">
    <source>
        <dbReference type="PROSITE" id="PS50850"/>
    </source>
</evidence>
<feature type="transmembrane region" description="Helical" evidence="9">
    <location>
        <begin position="108"/>
        <end position="129"/>
    </location>
</feature>
<name>A0A1H4UAA0_STRMJ</name>
<dbReference type="GO" id="GO:0046677">
    <property type="term" value="P:response to antibiotic"/>
    <property type="evidence" value="ECO:0007669"/>
    <property type="project" value="UniProtKB-KW"/>
</dbReference>
<dbReference type="AlphaFoldDB" id="A0A1H4UAA0"/>
<dbReference type="GO" id="GO:0022857">
    <property type="term" value="F:transmembrane transporter activity"/>
    <property type="evidence" value="ECO:0007669"/>
    <property type="project" value="InterPro"/>
</dbReference>
<evidence type="ECO:0000256" key="3">
    <source>
        <dbReference type="ARBA" id="ARBA00022475"/>
    </source>
</evidence>
<accession>A0A1H4UAA0</accession>
<protein>
    <submittedName>
        <fullName evidence="11">MFS transporter, DHA2 family, multidrug resistance protein</fullName>
    </submittedName>
</protein>
<dbReference type="EMBL" id="FNST01000002">
    <property type="protein sequence ID" value="SEC65550.1"/>
    <property type="molecule type" value="Genomic_DNA"/>
</dbReference>
<evidence type="ECO:0000256" key="9">
    <source>
        <dbReference type="SAM" id="Phobius"/>
    </source>
</evidence>
<feature type="transmembrane region" description="Helical" evidence="9">
    <location>
        <begin position="141"/>
        <end position="163"/>
    </location>
</feature>
<dbReference type="InterPro" id="IPR020846">
    <property type="entry name" value="MFS_dom"/>
</dbReference>
<dbReference type="GO" id="GO:0005886">
    <property type="term" value="C:plasma membrane"/>
    <property type="evidence" value="ECO:0007669"/>
    <property type="project" value="UniProtKB-SubCell"/>
</dbReference>
<evidence type="ECO:0000256" key="6">
    <source>
        <dbReference type="ARBA" id="ARBA00023136"/>
    </source>
</evidence>
<evidence type="ECO:0000256" key="7">
    <source>
        <dbReference type="ARBA" id="ARBA00023251"/>
    </source>
</evidence>
<gene>
    <name evidence="11" type="ORF">SAMN04490356_4988</name>
</gene>
<dbReference type="InterPro" id="IPR011701">
    <property type="entry name" value="MFS"/>
</dbReference>
<dbReference type="RefSeq" id="WP_093464890.1">
    <property type="nucleotide sequence ID" value="NZ_FNST01000002.1"/>
</dbReference>
<keyword evidence="2" id="KW-0813">Transport</keyword>
<feature type="region of interest" description="Disordered" evidence="8">
    <location>
        <begin position="510"/>
        <end position="574"/>
    </location>
</feature>
<feature type="transmembrane region" description="Helical" evidence="9">
    <location>
        <begin position="307"/>
        <end position="329"/>
    </location>
</feature>
<proteinExistence type="predicted"/>
<feature type="transmembrane region" description="Helical" evidence="9">
    <location>
        <begin position="234"/>
        <end position="250"/>
    </location>
</feature>
<evidence type="ECO:0000256" key="4">
    <source>
        <dbReference type="ARBA" id="ARBA00022692"/>
    </source>
</evidence>
<feature type="transmembrane region" description="Helical" evidence="9">
    <location>
        <begin position="271"/>
        <end position="292"/>
    </location>
</feature>
<dbReference type="Pfam" id="PF07690">
    <property type="entry name" value="MFS_1"/>
    <property type="match status" value="1"/>
</dbReference>
<evidence type="ECO:0000313" key="12">
    <source>
        <dbReference type="Proteomes" id="UP000198609"/>
    </source>
</evidence>
<feature type="compositionally biased region" description="Basic and acidic residues" evidence="8">
    <location>
        <begin position="556"/>
        <end position="574"/>
    </location>
</feature>
<feature type="transmembrane region" description="Helical" evidence="9">
    <location>
        <begin position="481"/>
        <end position="501"/>
    </location>
</feature>
<reference evidence="12" key="1">
    <citation type="submission" date="2016-10" db="EMBL/GenBank/DDBJ databases">
        <authorList>
            <person name="Varghese N."/>
            <person name="Submissions S."/>
        </authorList>
    </citation>
    <scope>NUCLEOTIDE SEQUENCE [LARGE SCALE GENOMIC DNA]</scope>
    <source>
        <strain evidence="12">DSM 40318</strain>
    </source>
</reference>
<dbReference type="Proteomes" id="UP000198609">
    <property type="component" value="Unassembled WGS sequence"/>
</dbReference>
<evidence type="ECO:0000313" key="11">
    <source>
        <dbReference type="EMBL" id="SEC65550.1"/>
    </source>
</evidence>
<dbReference type="Gene3D" id="1.20.1250.20">
    <property type="entry name" value="MFS general substrate transporter like domains"/>
    <property type="match status" value="1"/>
</dbReference>
<keyword evidence="5 9" id="KW-1133">Transmembrane helix</keyword>
<feature type="domain" description="Major facilitator superfamily (MFS) profile" evidence="10">
    <location>
        <begin position="17"/>
        <end position="505"/>
    </location>
</feature>
<keyword evidence="3" id="KW-1003">Cell membrane</keyword>
<keyword evidence="12" id="KW-1185">Reference proteome</keyword>
<feature type="transmembrane region" description="Helical" evidence="9">
    <location>
        <begin position="362"/>
        <end position="387"/>
    </location>
</feature>
<dbReference type="PROSITE" id="PS50850">
    <property type="entry name" value="MFS"/>
    <property type="match status" value="1"/>
</dbReference>
<dbReference type="CDD" id="cd17321">
    <property type="entry name" value="MFS_MMR_MDR_like"/>
    <property type="match status" value="1"/>
</dbReference>
<keyword evidence="6 9" id="KW-0472">Membrane</keyword>
<feature type="compositionally biased region" description="Low complexity" evidence="8">
    <location>
        <begin position="510"/>
        <end position="553"/>
    </location>
</feature>